<dbReference type="Pfam" id="PF12728">
    <property type="entry name" value="HTH_17"/>
    <property type="match status" value="1"/>
</dbReference>
<keyword evidence="1" id="KW-1133">Transmembrane helix</keyword>
<dbReference type="SUPFAM" id="SSF46955">
    <property type="entry name" value="Putative DNA-binding domain"/>
    <property type="match status" value="1"/>
</dbReference>
<dbReference type="InterPro" id="IPR041657">
    <property type="entry name" value="HTH_17"/>
</dbReference>
<dbReference type="EMBL" id="CP009302">
    <property type="protein sequence ID" value="AJC12265.1"/>
    <property type="molecule type" value="Genomic_DNA"/>
</dbReference>
<reference evidence="4" key="1">
    <citation type="submission" date="2014-08" db="EMBL/GenBank/DDBJ databases">
        <title>Coriobacteriaceae sp. complete genome.</title>
        <authorList>
            <person name="Looft T."/>
            <person name="Bayles D.O."/>
            <person name="Stanton T.B."/>
        </authorList>
    </citation>
    <scope>NUCLEOTIDE SEQUENCE [LARGE SCALE GENOMIC DNA]</scope>
    <source>
        <strain evidence="4">68-1-3</strain>
    </source>
</reference>
<keyword evidence="1" id="KW-0472">Membrane</keyword>
<feature type="domain" description="Helix-turn-helix" evidence="2">
    <location>
        <begin position="15"/>
        <end position="65"/>
    </location>
</feature>
<dbReference type="HOGENOM" id="CLU_140176_9_1_11"/>
<evidence type="ECO:0000256" key="1">
    <source>
        <dbReference type="SAM" id="Phobius"/>
    </source>
</evidence>
<proteinExistence type="predicted"/>
<protein>
    <submittedName>
        <fullName evidence="3">Transcriptional regulator</fullName>
    </submittedName>
</protein>
<evidence type="ECO:0000313" key="4">
    <source>
        <dbReference type="Proteomes" id="UP000031121"/>
    </source>
</evidence>
<keyword evidence="1" id="KW-0812">Transmembrane</keyword>
<dbReference type="AlphaFoldDB" id="A0A0A8B4D0"/>
<dbReference type="OrthoDB" id="3267842at2"/>
<name>A0A0A8B4D0_9ACTN</name>
<dbReference type="KEGG" id="cbac:JI75_05920"/>
<dbReference type="InterPro" id="IPR009061">
    <property type="entry name" value="DNA-bd_dom_put_sf"/>
</dbReference>
<evidence type="ECO:0000313" key="3">
    <source>
        <dbReference type="EMBL" id="AJC12265.1"/>
    </source>
</evidence>
<dbReference type="Proteomes" id="UP000031121">
    <property type="component" value="Chromosome"/>
</dbReference>
<feature type="transmembrane region" description="Helical" evidence="1">
    <location>
        <begin position="21"/>
        <end position="38"/>
    </location>
</feature>
<organism evidence="3 4">
    <name type="scientific">Berryella intestinalis</name>
    <dbReference type="NCBI Taxonomy" id="1531429"/>
    <lineage>
        <taxon>Bacteria</taxon>
        <taxon>Bacillati</taxon>
        <taxon>Actinomycetota</taxon>
        <taxon>Coriobacteriia</taxon>
        <taxon>Eggerthellales</taxon>
        <taxon>Eggerthellaceae</taxon>
        <taxon>Berryella</taxon>
    </lineage>
</organism>
<dbReference type="RefSeq" id="WP_039689461.1">
    <property type="nucleotide sequence ID" value="NZ_CP009302.1"/>
</dbReference>
<sequence>MAKGKKQVKEVKPSYMTTREVAAFLGLSAGTLCTWRYQGKGPSYYKVGNAVRYKIDDVEAWKNANVKHVELTN</sequence>
<gene>
    <name evidence="3" type="ORF">JI75_05920</name>
</gene>
<accession>A0A0A8B4D0</accession>
<reference evidence="3 4" key="2">
    <citation type="journal article" date="2015" name="Genome Announc.">
        <title>Complete Genome Sequence of Coriobacteriaceae Strain 68-1-3, a Novel Mucus-Degrading Isolate from the Swine Intestinal Tract.</title>
        <authorList>
            <person name="Looft T."/>
            <person name="Bayles D.O."/>
            <person name="Alt D.P."/>
            <person name="Stanton T.B."/>
        </authorList>
    </citation>
    <scope>NUCLEOTIDE SEQUENCE [LARGE SCALE GENOMIC DNA]</scope>
    <source>
        <strain evidence="3 4">68-1-3</strain>
    </source>
</reference>
<evidence type="ECO:0000259" key="2">
    <source>
        <dbReference type="Pfam" id="PF12728"/>
    </source>
</evidence>
<keyword evidence="4" id="KW-1185">Reference proteome</keyword>